<sequence>MSQLHQLCRTLVVQHQQCLKPTDVRDVDFALLPAVLTQFFTFCTLAKAPPSTSVWFSLDLLDSTTALLPRDSPFALALLPHVVWYLQRIPAAPRDFQFSRQTFGRWTGVVSWAVAQAATSRNLPLQLALPDAVHALTQAVRGFHVDVV</sequence>
<dbReference type="EMBL" id="QUTF01016383">
    <property type="protein sequence ID" value="RHZ06979.1"/>
    <property type="molecule type" value="Genomic_DNA"/>
</dbReference>
<accession>A0A418E736</accession>
<dbReference type="AlphaFoldDB" id="A0A418E736"/>
<dbReference type="VEuPathDB" id="FungiDB:H257_15368"/>
<gene>
    <name evidence="1" type="ORF">DYB26_003467</name>
</gene>
<comment type="caution">
    <text evidence="1">The sequence shown here is derived from an EMBL/GenBank/DDBJ whole genome shotgun (WGS) entry which is preliminary data.</text>
</comment>
<proteinExistence type="predicted"/>
<reference evidence="1 2" key="1">
    <citation type="submission" date="2018-08" db="EMBL/GenBank/DDBJ databases">
        <title>Aphanomyces genome sequencing and annotation.</title>
        <authorList>
            <person name="Minardi D."/>
            <person name="Oidtmann B."/>
            <person name="Van Der Giezen M."/>
            <person name="Studholme D.J."/>
        </authorList>
    </citation>
    <scope>NUCLEOTIDE SEQUENCE [LARGE SCALE GENOMIC DNA]</scope>
    <source>
        <strain evidence="1 2">FDL457</strain>
    </source>
</reference>
<evidence type="ECO:0000313" key="2">
    <source>
        <dbReference type="Proteomes" id="UP000286510"/>
    </source>
</evidence>
<name>A0A418E736_APHAT</name>
<protein>
    <submittedName>
        <fullName evidence="1">Uncharacterized protein</fullName>
    </submittedName>
</protein>
<organism evidence="1 2">
    <name type="scientific">Aphanomyces astaci</name>
    <name type="common">Crayfish plague agent</name>
    <dbReference type="NCBI Taxonomy" id="112090"/>
    <lineage>
        <taxon>Eukaryota</taxon>
        <taxon>Sar</taxon>
        <taxon>Stramenopiles</taxon>
        <taxon>Oomycota</taxon>
        <taxon>Saprolegniomycetes</taxon>
        <taxon>Saprolegniales</taxon>
        <taxon>Verrucalvaceae</taxon>
        <taxon>Aphanomyces</taxon>
    </lineage>
</organism>
<dbReference type="Proteomes" id="UP000286510">
    <property type="component" value="Unassembled WGS sequence"/>
</dbReference>
<evidence type="ECO:0000313" key="1">
    <source>
        <dbReference type="EMBL" id="RHZ06979.1"/>
    </source>
</evidence>